<dbReference type="PROSITE" id="PS50987">
    <property type="entry name" value="HTH_ARSR_2"/>
    <property type="match status" value="1"/>
</dbReference>
<dbReference type="CDD" id="cd00090">
    <property type="entry name" value="HTH_ARSR"/>
    <property type="match status" value="1"/>
</dbReference>
<name>A0A3S3ZHE9_9NOCA</name>
<organism evidence="6 7">
    <name type="scientific">Rhodococcus spongiicola</name>
    <dbReference type="NCBI Taxonomy" id="2487352"/>
    <lineage>
        <taxon>Bacteria</taxon>
        <taxon>Bacillati</taxon>
        <taxon>Actinomycetota</taxon>
        <taxon>Actinomycetes</taxon>
        <taxon>Mycobacteriales</taxon>
        <taxon>Nocardiaceae</taxon>
        <taxon>Rhodococcus</taxon>
    </lineage>
</organism>
<dbReference type="NCBIfam" id="NF033788">
    <property type="entry name" value="HTH_metalloreg"/>
    <property type="match status" value="1"/>
</dbReference>
<dbReference type="SUPFAM" id="SSF46785">
    <property type="entry name" value="Winged helix' DNA-binding domain"/>
    <property type="match status" value="1"/>
</dbReference>
<dbReference type="AlphaFoldDB" id="A0A3S3ZHE9"/>
<dbReference type="Pfam" id="PF13508">
    <property type="entry name" value="Acetyltransf_7"/>
    <property type="match status" value="1"/>
</dbReference>
<accession>A0A3S3ZHE9</accession>
<evidence type="ECO:0000259" key="4">
    <source>
        <dbReference type="PROSITE" id="PS50987"/>
    </source>
</evidence>
<keyword evidence="6" id="KW-0808">Transferase</keyword>
<evidence type="ECO:0000259" key="5">
    <source>
        <dbReference type="PROSITE" id="PS51186"/>
    </source>
</evidence>
<feature type="domain" description="HTH arsR-type" evidence="4">
    <location>
        <begin position="38"/>
        <end position="134"/>
    </location>
</feature>
<dbReference type="Gene3D" id="3.40.630.30">
    <property type="match status" value="1"/>
</dbReference>
<dbReference type="InterPro" id="IPR036388">
    <property type="entry name" value="WH-like_DNA-bd_sf"/>
</dbReference>
<sequence length="314" mass="33347">MNATIDVDRYTFVMATSPGSVEDLVPPRAGAPHPSGGLPADDAATYAGWFACLAEPTRVRLLHEVASAPAGVSVGELTARLGIGQSTVSHHVRKLAEVGFVTVHKDGTSSVVVVNPSCCTGLPSAADAVMGVLTQRPCCPDDVPDDVTVRPMTDEDWPAVRRIYGDGIATGLATFVTEVPPRKTLDARWLAAQRWVAEIDGTVVGWAALASASSHEYYRGVAENMVCVADGWHGRGVGKALLRKQVIASDKAGLWTLQASVFPENRAAITLYHSAGFRTVGVRERIAQLDGEWRDTVLLERRSTAEAVTSCAGC</sequence>
<dbReference type="Proteomes" id="UP000284333">
    <property type="component" value="Unassembled WGS sequence"/>
</dbReference>
<dbReference type="PROSITE" id="PS51186">
    <property type="entry name" value="GNAT"/>
    <property type="match status" value="1"/>
</dbReference>
<dbReference type="SMART" id="SM00418">
    <property type="entry name" value="HTH_ARSR"/>
    <property type="match status" value="1"/>
</dbReference>
<dbReference type="Gene3D" id="1.10.10.10">
    <property type="entry name" value="Winged helix-like DNA-binding domain superfamily/Winged helix DNA-binding domain"/>
    <property type="match status" value="1"/>
</dbReference>
<evidence type="ECO:0000313" key="6">
    <source>
        <dbReference type="EMBL" id="RVW00840.1"/>
    </source>
</evidence>
<protein>
    <submittedName>
        <fullName evidence="6">GNAT family N-acetyltransferase</fullName>
    </submittedName>
</protein>
<dbReference type="GO" id="GO:0003677">
    <property type="term" value="F:DNA binding"/>
    <property type="evidence" value="ECO:0007669"/>
    <property type="project" value="UniProtKB-KW"/>
</dbReference>
<dbReference type="EMBL" id="RKLN01000006">
    <property type="protein sequence ID" value="RVW00840.1"/>
    <property type="molecule type" value="Genomic_DNA"/>
</dbReference>
<proteinExistence type="predicted"/>
<dbReference type="GO" id="GO:0003700">
    <property type="term" value="F:DNA-binding transcription factor activity"/>
    <property type="evidence" value="ECO:0007669"/>
    <property type="project" value="InterPro"/>
</dbReference>
<dbReference type="SUPFAM" id="SSF55729">
    <property type="entry name" value="Acyl-CoA N-acyltransferases (Nat)"/>
    <property type="match status" value="1"/>
</dbReference>
<evidence type="ECO:0000313" key="7">
    <source>
        <dbReference type="Proteomes" id="UP000284333"/>
    </source>
</evidence>
<dbReference type="GO" id="GO:0016747">
    <property type="term" value="F:acyltransferase activity, transferring groups other than amino-acyl groups"/>
    <property type="evidence" value="ECO:0007669"/>
    <property type="project" value="InterPro"/>
</dbReference>
<dbReference type="Pfam" id="PF12840">
    <property type="entry name" value="HTH_20"/>
    <property type="match status" value="1"/>
</dbReference>
<keyword evidence="1" id="KW-0805">Transcription regulation</keyword>
<evidence type="ECO:0000256" key="1">
    <source>
        <dbReference type="ARBA" id="ARBA00023015"/>
    </source>
</evidence>
<evidence type="ECO:0000256" key="2">
    <source>
        <dbReference type="ARBA" id="ARBA00023125"/>
    </source>
</evidence>
<keyword evidence="7" id="KW-1185">Reference proteome</keyword>
<dbReference type="InterPro" id="IPR011991">
    <property type="entry name" value="ArsR-like_HTH"/>
</dbReference>
<dbReference type="PRINTS" id="PR00778">
    <property type="entry name" value="HTHARSR"/>
</dbReference>
<dbReference type="InterPro" id="IPR036390">
    <property type="entry name" value="WH_DNA-bd_sf"/>
</dbReference>
<dbReference type="InterPro" id="IPR000182">
    <property type="entry name" value="GNAT_dom"/>
</dbReference>
<dbReference type="InterPro" id="IPR001845">
    <property type="entry name" value="HTH_ArsR_DNA-bd_dom"/>
</dbReference>
<feature type="domain" description="N-acetyltransferase" evidence="5">
    <location>
        <begin position="147"/>
        <end position="300"/>
    </location>
</feature>
<dbReference type="PANTHER" id="PTHR33154">
    <property type="entry name" value="TRANSCRIPTIONAL REGULATOR, ARSR FAMILY"/>
    <property type="match status" value="1"/>
</dbReference>
<reference evidence="6 7" key="1">
    <citation type="submission" date="2018-11" db="EMBL/GenBank/DDBJ databases">
        <title>Rhodococcus spongicola sp. nov. and Rhodococcus xishaensis sp. nov. from marine sponges.</title>
        <authorList>
            <person name="Li L."/>
            <person name="Lin H.W."/>
        </authorList>
    </citation>
    <scope>NUCLEOTIDE SEQUENCE [LARGE SCALE GENOMIC DNA]</scope>
    <source>
        <strain evidence="6 7">LHW50502</strain>
    </source>
</reference>
<evidence type="ECO:0000256" key="3">
    <source>
        <dbReference type="ARBA" id="ARBA00023163"/>
    </source>
</evidence>
<dbReference type="OrthoDB" id="3173333at2"/>
<comment type="caution">
    <text evidence="6">The sequence shown here is derived from an EMBL/GenBank/DDBJ whole genome shotgun (WGS) entry which is preliminary data.</text>
</comment>
<dbReference type="CDD" id="cd04301">
    <property type="entry name" value="NAT_SF"/>
    <property type="match status" value="1"/>
</dbReference>
<keyword evidence="3" id="KW-0804">Transcription</keyword>
<gene>
    <name evidence="6" type="ORF">EF834_15685</name>
</gene>
<keyword evidence="2" id="KW-0238">DNA-binding</keyword>
<dbReference type="InterPro" id="IPR051081">
    <property type="entry name" value="HTH_MetalResp_TranReg"/>
</dbReference>
<dbReference type="PANTHER" id="PTHR33154:SF33">
    <property type="entry name" value="TRANSCRIPTIONAL REPRESSOR SDPR"/>
    <property type="match status" value="1"/>
</dbReference>
<dbReference type="InterPro" id="IPR016181">
    <property type="entry name" value="Acyl_CoA_acyltransferase"/>
</dbReference>